<evidence type="ECO:0000256" key="1">
    <source>
        <dbReference type="ARBA" id="ARBA00009400"/>
    </source>
</evidence>
<dbReference type="InterPro" id="IPR022412">
    <property type="entry name" value="Quinolinate_PRibosylTrfase_N"/>
</dbReference>
<keyword evidence="3 5" id="KW-0328">Glycosyltransferase</keyword>
<evidence type="ECO:0000313" key="8">
    <source>
        <dbReference type="EMBL" id="NIY49486.1"/>
    </source>
</evidence>
<feature type="domain" description="Quinolinate phosphoribosyl transferase C-terminal" evidence="6">
    <location>
        <begin position="106"/>
        <end position="275"/>
    </location>
</feature>
<evidence type="ECO:0000256" key="4">
    <source>
        <dbReference type="ARBA" id="ARBA00022679"/>
    </source>
</evidence>
<evidence type="ECO:0000256" key="5">
    <source>
        <dbReference type="PIRNR" id="PIRNR006250"/>
    </source>
</evidence>
<sequence>MIYIPQTLTDAWLLEDIQGGDLTTRTLMIGSRPGTIAFHHRHGGCVSGITPAAQMLHSLGLKIDARCEDGSHVEAGETLLRASGRADALHQGWKAAQNLLEWSCGVADCTANMLSVLRSRRPEGRIACTRKAIPGTRLLGTQAIIAAGGLIHRAGSAETVLLFTNHRCFLEDGDNWVQAISFLRKRSPEKKIAVEADSPDEALAALHAEPDILQLDKFTPAQARRLAAQAKLIAPRCTLAITGGINLTTLPDYLDCGVDLFVTSTPWYAPPADIRVVLQPTQNKA</sequence>
<gene>
    <name evidence="8" type="ORF">E2L00_18735</name>
</gene>
<dbReference type="PANTHER" id="PTHR32179">
    <property type="entry name" value="NICOTINATE-NUCLEOTIDE PYROPHOSPHORYLASE [CARBOXYLATING]"/>
    <property type="match status" value="1"/>
</dbReference>
<evidence type="ECO:0000313" key="9">
    <source>
        <dbReference type="Proteomes" id="UP000697927"/>
    </source>
</evidence>
<dbReference type="InterPro" id="IPR013785">
    <property type="entry name" value="Aldolase_TIM"/>
</dbReference>
<feature type="domain" description="Quinolinate phosphoribosyl transferase N-terminal" evidence="7">
    <location>
        <begin position="21"/>
        <end position="104"/>
    </location>
</feature>
<dbReference type="SUPFAM" id="SSF51690">
    <property type="entry name" value="Nicotinate/Quinolinate PRTase C-terminal domain-like"/>
    <property type="match status" value="1"/>
</dbReference>
<proteinExistence type="inferred from homology"/>
<evidence type="ECO:0000256" key="2">
    <source>
        <dbReference type="ARBA" id="ARBA00019205"/>
    </source>
</evidence>
<comment type="caution">
    <text evidence="8">The sequence shown here is derived from an EMBL/GenBank/DDBJ whole genome shotgun (WGS) entry which is preliminary data.</text>
</comment>
<dbReference type="Gene3D" id="3.20.20.70">
    <property type="entry name" value="Aldolase class I"/>
    <property type="match status" value="1"/>
</dbReference>
<dbReference type="NCBIfam" id="TIGR01334">
    <property type="entry name" value="modD"/>
    <property type="match status" value="1"/>
</dbReference>
<name>A0ABX0VRW0_9ENTR</name>
<reference evidence="8 9" key="1">
    <citation type="journal article" date="2020" name="Microorganisms">
        <title>Polyphasic Characterisation of Cedecea colo sp. nov., a New Enteric Bacterium Isolated from the Koala Hindgut.</title>
        <authorList>
            <person name="Boath J.M."/>
            <person name="Dakhal S."/>
            <person name="Van T.T.H."/>
            <person name="Moore R.J."/>
            <person name="Dekiwadia C."/>
            <person name="Macreadie I.G."/>
        </authorList>
    </citation>
    <scope>NUCLEOTIDE SEQUENCE [LARGE SCALE GENOMIC DNA]</scope>
    <source>
        <strain evidence="8 9">ZA</strain>
    </source>
</reference>
<evidence type="ECO:0000256" key="3">
    <source>
        <dbReference type="ARBA" id="ARBA00022676"/>
    </source>
</evidence>
<dbReference type="Gene3D" id="3.90.1170.20">
    <property type="entry name" value="Quinolinate phosphoribosyl transferase, N-terminal domain"/>
    <property type="match status" value="1"/>
</dbReference>
<evidence type="ECO:0000259" key="6">
    <source>
        <dbReference type="Pfam" id="PF01729"/>
    </source>
</evidence>
<keyword evidence="4 5" id="KW-0808">Transferase</keyword>
<dbReference type="InterPro" id="IPR036068">
    <property type="entry name" value="Nicotinate_pribotase-like_C"/>
</dbReference>
<comment type="similarity">
    <text evidence="1 5">Belongs to the NadC/ModD family.</text>
</comment>
<keyword evidence="9" id="KW-1185">Reference proteome</keyword>
<dbReference type="InterPro" id="IPR037128">
    <property type="entry name" value="Quinolinate_PRibosylTase_N_sf"/>
</dbReference>
<protein>
    <recommendedName>
        <fullName evidence="2">Putative pyrophosphorylase ModD</fullName>
    </recommendedName>
</protein>
<dbReference type="InterPro" id="IPR002638">
    <property type="entry name" value="Quinolinate_PRibosylTrfase_C"/>
</dbReference>
<dbReference type="EMBL" id="SOYS01000011">
    <property type="protein sequence ID" value="NIY49486.1"/>
    <property type="molecule type" value="Genomic_DNA"/>
</dbReference>
<dbReference type="RefSeq" id="WP_167614333.1">
    <property type="nucleotide sequence ID" value="NZ_SOYS01000011.1"/>
</dbReference>
<dbReference type="PIRSF" id="PIRSF006250">
    <property type="entry name" value="NadC_ModD"/>
    <property type="match status" value="1"/>
</dbReference>
<dbReference type="CDD" id="cd01573">
    <property type="entry name" value="modD_like"/>
    <property type="match status" value="1"/>
</dbReference>
<accession>A0ABX0VRW0</accession>
<dbReference type="Pfam" id="PF01729">
    <property type="entry name" value="QRPTase_C"/>
    <property type="match status" value="1"/>
</dbReference>
<dbReference type="SUPFAM" id="SSF54675">
    <property type="entry name" value="Nicotinate/Quinolinate PRTase N-terminal domain-like"/>
    <property type="match status" value="1"/>
</dbReference>
<dbReference type="Proteomes" id="UP000697927">
    <property type="component" value="Unassembled WGS sequence"/>
</dbReference>
<dbReference type="InterPro" id="IPR006242">
    <property type="entry name" value="ModD"/>
</dbReference>
<dbReference type="PANTHER" id="PTHR32179:SF4">
    <property type="entry name" value="PYROPHOSPHORYLASE MODD-RELATED"/>
    <property type="match status" value="1"/>
</dbReference>
<organism evidence="8 9">
    <name type="scientific">Cedecea colo</name>
    <dbReference type="NCBI Taxonomy" id="2552946"/>
    <lineage>
        <taxon>Bacteria</taxon>
        <taxon>Pseudomonadati</taxon>
        <taxon>Pseudomonadota</taxon>
        <taxon>Gammaproteobacteria</taxon>
        <taxon>Enterobacterales</taxon>
        <taxon>Enterobacteriaceae</taxon>
        <taxon>Cedecea</taxon>
    </lineage>
</organism>
<dbReference type="Pfam" id="PF02749">
    <property type="entry name" value="QRPTase_N"/>
    <property type="match status" value="1"/>
</dbReference>
<evidence type="ECO:0000259" key="7">
    <source>
        <dbReference type="Pfam" id="PF02749"/>
    </source>
</evidence>
<dbReference type="InterPro" id="IPR027277">
    <property type="entry name" value="NadC/ModD"/>
</dbReference>